<evidence type="ECO:0000313" key="1">
    <source>
        <dbReference type="EMBL" id="KAF2825953.1"/>
    </source>
</evidence>
<keyword evidence="2" id="KW-1185">Reference proteome</keyword>
<dbReference type="AlphaFoldDB" id="A0A6A6ZYK5"/>
<dbReference type="EMBL" id="MU006227">
    <property type="protein sequence ID" value="KAF2825953.1"/>
    <property type="molecule type" value="Genomic_DNA"/>
</dbReference>
<evidence type="ECO:0000313" key="2">
    <source>
        <dbReference type="Proteomes" id="UP000799424"/>
    </source>
</evidence>
<sequence>MASILAFGTSLRPALLTTASSYMVSSRTADVIPFESYCQPIGMLPAALRPTLYVDSCSTHDQRVWLGKTKRFDEIAISTIMKAIQPAPLQLSTASLEHAPAPKRLAHHKAFGAASPFLEFLSEIEHESDAISTGALSQSRFFERVYGRRLELSLTQRVETAREALAKDAGEEYKLGKRAVRHVERPGKRRLLPLLAVTKKDDDAMVGQGDGAEQE</sequence>
<organism evidence="1 2">
    <name type="scientific">Ophiobolus disseminans</name>
    <dbReference type="NCBI Taxonomy" id="1469910"/>
    <lineage>
        <taxon>Eukaryota</taxon>
        <taxon>Fungi</taxon>
        <taxon>Dikarya</taxon>
        <taxon>Ascomycota</taxon>
        <taxon>Pezizomycotina</taxon>
        <taxon>Dothideomycetes</taxon>
        <taxon>Pleosporomycetidae</taxon>
        <taxon>Pleosporales</taxon>
        <taxon>Pleosporineae</taxon>
        <taxon>Phaeosphaeriaceae</taxon>
        <taxon>Ophiobolus</taxon>
    </lineage>
</organism>
<protein>
    <submittedName>
        <fullName evidence="1">Uncharacterized protein</fullName>
    </submittedName>
</protein>
<proteinExistence type="predicted"/>
<reference evidence="1" key="1">
    <citation type="journal article" date="2020" name="Stud. Mycol.">
        <title>101 Dothideomycetes genomes: a test case for predicting lifestyles and emergence of pathogens.</title>
        <authorList>
            <person name="Haridas S."/>
            <person name="Albert R."/>
            <person name="Binder M."/>
            <person name="Bloem J."/>
            <person name="Labutti K."/>
            <person name="Salamov A."/>
            <person name="Andreopoulos B."/>
            <person name="Baker S."/>
            <person name="Barry K."/>
            <person name="Bills G."/>
            <person name="Bluhm B."/>
            <person name="Cannon C."/>
            <person name="Castanera R."/>
            <person name="Culley D."/>
            <person name="Daum C."/>
            <person name="Ezra D."/>
            <person name="Gonzalez J."/>
            <person name="Henrissat B."/>
            <person name="Kuo A."/>
            <person name="Liang C."/>
            <person name="Lipzen A."/>
            <person name="Lutzoni F."/>
            <person name="Magnuson J."/>
            <person name="Mondo S."/>
            <person name="Nolan M."/>
            <person name="Ohm R."/>
            <person name="Pangilinan J."/>
            <person name="Park H.-J."/>
            <person name="Ramirez L."/>
            <person name="Alfaro M."/>
            <person name="Sun H."/>
            <person name="Tritt A."/>
            <person name="Yoshinaga Y."/>
            <person name="Zwiers L.-H."/>
            <person name="Turgeon B."/>
            <person name="Goodwin S."/>
            <person name="Spatafora J."/>
            <person name="Crous P."/>
            <person name="Grigoriev I."/>
        </authorList>
    </citation>
    <scope>NUCLEOTIDE SEQUENCE</scope>
    <source>
        <strain evidence="1">CBS 113818</strain>
    </source>
</reference>
<gene>
    <name evidence="1" type="ORF">CC86DRAFT_382919</name>
</gene>
<name>A0A6A6ZYK5_9PLEO</name>
<dbReference type="Proteomes" id="UP000799424">
    <property type="component" value="Unassembled WGS sequence"/>
</dbReference>
<accession>A0A6A6ZYK5</accession>